<organism evidence="2 3">
    <name type="scientific">Enterococcus silesiacus</name>
    <dbReference type="NCBI Taxonomy" id="332949"/>
    <lineage>
        <taxon>Bacteria</taxon>
        <taxon>Bacillati</taxon>
        <taxon>Bacillota</taxon>
        <taxon>Bacilli</taxon>
        <taxon>Lactobacillales</taxon>
        <taxon>Enterococcaceae</taxon>
        <taxon>Enterococcus</taxon>
    </lineage>
</organism>
<dbReference type="PANTHER" id="PTHR33169:SF13">
    <property type="entry name" value="PADR-FAMILY TRANSCRIPTIONAL REGULATOR"/>
    <property type="match status" value="1"/>
</dbReference>
<accession>A0AA91GLJ0</accession>
<reference evidence="2 3" key="1">
    <citation type="submission" date="2014-12" db="EMBL/GenBank/DDBJ databases">
        <title>Draft genome sequences of 29 type strains of Enterococci.</title>
        <authorList>
            <person name="Zhong Z."/>
            <person name="Sun Z."/>
            <person name="Liu W."/>
            <person name="Zhang W."/>
            <person name="Zhang H."/>
        </authorList>
    </citation>
    <scope>NUCLEOTIDE SEQUENCE [LARGE SCALE GENOMIC DNA]</scope>
    <source>
        <strain evidence="2 3">DSM 22801</strain>
    </source>
</reference>
<protein>
    <submittedName>
        <fullName evidence="2">PadR family transcriptional regulator</fullName>
    </submittedName>
</protein>
<dbReference type="Proteomes" id="UP000183039">
    <property type="component" value="Unassembled WGS sequence"/>
</dbReference>
<dbReference type="InterPro" id="IPR036388">
    <property type="entry name" value="WH-like_DNA-bd_sf"/>
</dbReference>
<evidence type="ECO:0000259" key="1">
    <source>
        <dbReference type="Pfam" id="PF03551"/>
    </source>
</evidence>
<comment type="caution">
    <text evidence="2">The sequence shown here is derived from an EMBL/GenBank/DDBJ whole genome shotgun (WGS) entry which is preliminary data.</text>
</comment>
<dbReference type="AlphaFoldDB" id="A0AA91GLJ0"/>
<dbReference type="EMBL" id="JXLC01000007">
    <property type="protein sequence ID" value="OJG92277.1"/>
    <property type="molecule type" value="Genomic_DNA"/>
</dbReference>
<dbReference type="InterPro" id="IPR036390">
    <property type="entry name" value="WH_DNA-bd_sf"/>
</dbReference>
<dbReference type="Gene3D" id="1.10.10.10">
    <property type="entry name" value="Winged helix-like DNA-binding domain superfamily/Winged helix DNA-binding domain"/>
    <property type="match status" value="1"/>
</dbReference>
<evidence type="ECO:0000313" key="2">
    <source>
        <dbReference type="EMBL" id="OJG92277.1"/>
    </source>
</evidence>
<feature type="domain" description="Transcription regulator PadR N-terminal" evidence="1">
    <location>
        <begin position="65"/>
        <end position="131"/>
    </location>
</feature>
<dbReference type="InterPro" id="IPR052509">
    <property type="entry name" value="Metal_resp_DNA-bind_regulator"/>
</dbReference>
<name>A0AA91GLJ0_9ENTE</name>
<dbReference type="SUPFAM" id="SSF46785">
    <property type="entry name" value="Winged helix' DNA-binding domain"/>
    <property type="match status" value="1"/>
</dbReference>
<dbReference type="Pfam" id="PF03551">
    <property type="entry name" value="PadR"/>
    <property type="match status" value="1"/>
</dbReference>
<sequence>MKMALVFFVFMYKKTCQEKRLFLRKSLTQLVTRDTISLDDISLNDIKGQDILEDTLTDSTYLILLALLEPQHGYAIMKEVNSLTNGQVDIGPASMYTILKKLQKSELITLEESSERKKIYLITEKGLENLKRDIKRRKLLYQAGNRLLAEKGRNE</sequence>
<proteinExistence type="predicted"/>
<dbReference type="InterPro" id="IPR005149">
    <property type="entry name" value="Tscrpt_reg_PadR_N"/>
</dbReference>
<evidence type="ECO:0000313" key="3">
    <source>
        <dbReference type="Proteomes" id="UP000183039"/>
    </source>
</evidence>
<gene>
    <name evidence="2" type="ORF">RV15_GL003379</name>
</gene>
<dbReference type="PANTHER" id="PTHR33169">
    <property type="entry name" value="PADR-FAMILY TRANSCRIPTIONAL REGULATOR"/>
    <property type="match status" value="1"/>
</dbReference>